<organism evidence="2 3">
    <name type="scientific">Coccidioides immitis RMSCC 3703</name>
    <dbReference type="NCBI Taxonomy" id="454286"/>
    <lineage>
        <taxon>Eukaryota</taxon>
        <taxon>Fungi</taxon>
        <taxon>Dikarya</taxon>
        <taxon>Ascomycota</taxon>
        <taxon>Pezizomycotina</taxon>
        <taxon>Eurotiomycetes</taxon>
        <taxon>Eurotiomycetidae</taxon>
        <taxon>Onygenales</taxon>
        <taxon>Onygenaceae</taxon>
        <taxon>Coccidioides</taxon>
    </lineage>
</organism>
<protein>
    <submittedName>
        <fullName evidence="2">Uncharacterized protein</fullName>
    </submittedName>
</protein>
<accession>A0A0J8QVP9</accession>
<evidence type="ECO:0000313" key="3">
    <source>
        <dbReference type="Proteomes" id="UP000054559"/>
    </source>
</evidence>
<dbReference type="Proteomes" id="UP000054559">
    <property type="component" value="Unassembled WGS sequence"/>
</dbReference>
<sequence>MLFGQSLGTAVGVSFERLYAFETQPVHLAGMLLVIPQPPVKHLEEQGSHSGNLSEHVEEDLADTISHNVKDDSDIPPHSFRYGLPTYPYHPASLFGT</sequence>
<evidence type="ECO:0000313" key="2">
    <source>
        <dbReference type="EMBL" id="KMU75393.1"/>
    </source>
</evidence>
<feature type="region of interest" description="Disordered" evidence="1">
    <location>
        <begin position="42"/>
        <end position="76"/>
    </location>
</feature>
<reference evidence="3" key="1">
    <citation type="journal article" date="2010" name="Genome Res.">
        <title>Population genomic sequencing of Coccidioides fungi reveals recent hybridization and transposon control.</title>
        <authorList>
            <person name="Neafsey D.E."/>
            <person name="Barker B.M."/>
            <person name="Sharpton T.J."/>
            <person name="Stajich J.E."/>
            <person name="Park D.J."/>
            <person name="Whiston E."/>
            <person name="Hung C.-Y."/>
            <person name="McMahan C."/>
            <person name="White J."/>
            <person name="Sykes S."/>
            <person name="Heiman D."/>
            <person name="Young S."/>
            <person name="Zeng Q."/>
            <person name="Abouelleil A."/>
            <person name="Aftuck L."/>
            <person name="Bessette D."/>
            <person name="Brown A."/>
            <person name="FitzGerald M."/>
            <person name="Lui A."/>
            <person name="Macdonald J.P."/>
            <person name="Priest M."/>
            <person name="Orbach M.J."/>
            <person name="Galgiani J.N."/>
            <person name="Kirkland T.N."/>
            <person name="Cole G.T."/>
            <person name="Birren B.W."/>
            <person name="Henn M.R."/>
            <person name="Taylor J.W."/>
            <person name="Rounsley S.D."/>
        </authorList>
    </citation>
    <scope>NUCLEOTIDE SEQUENCE [LARGE SCALE GENOMIC DNA]</scope>
    <source>
        <strain evidence="3">RMSCC 3703</strain>
    </source>
</reference>
<dbReference type="EMBL" id="DS268346">
    <property type="protein sequence ID" value="KMU75393.1"/>
    <property type="molecule type" value="Genomic_DNA"/>
</dbReference>
<gene>
    <name evidence="2" type="ORF">CISG_10395</name>
</gene>
<name>A0A0J8QVP9_COCIT</name>
<evidence type="ECO:0000256" key="1">
    <source>
        <dbReference type="SAM" id="MobiDB-lite"/>
    </source>
</evidence>
<dbReference type="AlphaFoldDB" id="A0A0J8QVP9"/>
<proteinExistence type="predicted"/>